<dbReference type="RefSeq" id="XP_069227654.1">
    <property type="nucleotide sequence ID" value="XM_069375563.1"/>
</dbReference>
<dbReference type="InterPro" id="IPR013149">
    <property type="entry name" value="ADH-like_C"/>
</dbReference>
<comment type="subunit">
    <text evidence="2">Monomer.</text>
</comment>
<dbReference type="Pfam" id="PF08240">
    <property type="entry name" value="ADH_N"/>
    <property type="match status" value="1"/>
</dbReference>
<evidence type="ECO:0000256" key="3">
    <source>
        <dbReference type="ARBA" id="ARBA00023002"/>
    </source>
</evidence>
<dbReference type="Pfam" id="PF00107">
    <property type="entry name" value="ADH_zinc_N"/>
    <property type="match status" value="1"/>
</dbReference>
<organism evidence="5 6">
    <name type="scientific">Cladosporium halotolerans</name>
    <dbReference type="NCBI Taxonomy" id="1052096"/>
    <lineage>
        <taxon>Eukaryota</taxon>
        <taxon>Fungi</taxon>
        <taxon>Dikarya</taxon>
        <taxon>Ascomycota</taxon>
        <taxon>Pezizomycotina</taxon>
        <taxon>Dothideomycetes</taxon>
        <taxon>Dothideomycetidae</taxon>
        <taxon>Cladosporiales</taxon>
        <taxon>Cladosporiaceae</taxon>
        <taxon>Cladosporium</taxon>
    </lineage>
</organism>
<sequence length="418" mass="45736">MTKPELYPLRGSLRVTTIGEGRHVKILPSSCHSRRLICDVDSVSFASSKMAPKKTQSALIVQAKDKAQLRHDLAIPSPNPNQILIRTRAVALNPSDWMALELFSRAGAGMGFDFAGTVVELGSGTHQLWAIGERVAGMVHGYHSADYVQGAFREYILTDADLVMRIPAHISFAEASAIGMGISTAGQALYQSLMLSLPEVEPKPVDETILIYGGSTSTGSLAIQLAKLSGYRVITTCSARNKEWLRSLQADEVIDYTDEDAVMSVLDSIGAAGLTSILDCIANPDTAAFCYQCLTPSERPTPTSEPTFTYASLMPVGSLPPKPESLPADSVIIHRMNMVYTSFGRRFNLLDRTWEPSPMDREFMVRFYRRVENLLSHGKLRSMPFTTMQGGLAGISRGIAEVRDGRVRGKKLVYVVTE</sequence>
<evidence type="ECO:0000313" key="5">
    <source>
        <dbReference type="EMBL" id="KAL1584548.1"/>
    </source>
</evidence>
<name>A0AB34KIF5_9PEZI</name>
<comment type="caution">
    <text evidence="5">The sequence shown here is derived from an EMBL/GenBank/DDBJ whole genome shotgun (WGS) entry which is preliminary data.</text>
</comment>
<gene>
    <name evidence="5" type="ORF">WHR41_06958</name>
</gene>
<dbReference type="Proteomes" id="UP000803884">
    <property type="component" value="Unassembled WGS sequence"/>
</dbReference>
<dbReference type="SUPFAM" id="SSF50129">
    <property type="entry name" value="GroES-like"/>
    <property type="match status" value="1"/>
</dbReference>
<dbReference type="Gene3D" id="3.40.50.720">
    <property type="entry name" value="NAD(P)-binding Rossmann-like Domain"/>
    <property type="match status" value="1"/>
</dbReference>
<dbReference type="GeneID" id="96008401"/>
<dbReference type="EMBL" id="JAAQHG020000025">
    <property type="protein sequence ID" value="KAL1584548.1"/>
    <property type="molecule type" value="Genomic_DNA"/>
</dbReference>
<dbReference type="SUPFAM" id="SSF51735">
    <property type="entry name" value="NAD(P)-binding Rossmann-fold domains"/>
    <property type="match status" value="1"/>
</dbReference>
<evidence type="ECO:0000259" key="4">
    <source>
        <dbReference type="SMART" id="SM00829"/>
    </source>
</evidence>
<accession>A0AB34KIF5</accession>
<dbReference type="PANTHER" id="PTHR45348">
    <property type="entry name" value="HYPOTHETICAL OXIDOREDUCTASE (EUROFUNG)"/>
    <property type="match status" value="1"/>
</dbReference>
<comment type="similarity">
    <text evidence="1">Belongs to the zinc-containing alcohol dehydrogenase family.</text>
</comment>
<reference evidence="5 6" key="1">
    <citation type="journal article" date="2020" name="Microbiol. Resour. Announc.">
        <title>Draft Genome Sequence of a Cladosporium Species Isolated from the Mesophotic Ascidian Didemnum maculosum.</title>
        <authorList>
            <person name="Gioti A."/>
            <person name="Siaperas R."/>
            <person name="Nikolaivits E."/>
            <person name="Le Goff G."/>
            <person name="Ouazzani J."/>
            <person name="Kotoulas G."/>
            <person name="Topakas E."/>
        </authorList>
    </citation>
    <scope>NUCLEOTIDE SEQUENCE [LARGE SCALE GENOMIC DNA]</scope>
    <source>
        <strain evidence="5 6">TM138-S3</strain>
    </source>
</reference>
<dbReference type="InterPro" id="IPR011032">
    <property type="entry name" value="GroES-like_sf"/>
</dbReference>
<evidence type="ECO:0000256" key="2">
    <source>
        <dbReference type="ARBA" id="ARBA00011245"/>
    </source>
</evidence>
<dbReference type="PANTHER" id="PTHR45348:SF2">
    <property type="entry name" value="ZINC-TYPE ALCOHOL DEHYDROGENASE-LIKE PROTEIN C2E1P3.01"/>
    <property type="match status" value="1"/>
</dbReference>
<evidence type="ECO:0000313" key="6">
    <source>
        <dbReference type="Proteomes" id="UP000803884"/>
    </source>
</evidence>
<protein>
    <recommendedName>
        <fullName evidence="4">Enoyl reductase (ER) domain-containing protein</fullName>
    </recommendedName>
</protein>
<dbReference type="CDD" id="cd08249">
    <property type="entry name" value="enoyl_reductase_like"/>
    <property type="match status" value="1"/>
</dbReference>
<feature type="domain" description="Enoyl reductase (ER)" evidence="4">
    <location>
        <begin position="68"/>
        <end position="413"/>
    </location>
</feature>
<keyword evidence="3" id="KW-0560">Oxidoreductase</keyword>
<dbReference type="InterPro" id="IPR047122">
    <property type="entry name" value="Trans-enoyl_RdTase-like"/>
</dbReference>
<evidence type="ECO:0000256" key="1">
    <source>
        <dbReference type="ARBA" id="ARBA00008072"/>
    </source>
</evidence>
<dbReference type="InterPro" id="IPR013154">
    <property type="entry name" value="ADH-like_N"/>
</dbReference>
<keyword evidence="6" id="KW-1185">Reference proteome</keyword>
<dbReference type="GO" id="GO:0016651">
    <property type="term" value="F:oxidoreductase activity, acting on NAD(P)H"/>
    <property type="evidence" value="ECO:0007669"/>
    <property type="project" value="InterPro"/>
</dbReference>
<dbReference type="InterPro" id="IPR036291">
    <property type="entry name" value="NAD(P)-bd_dom_sf"/>
</dbReference>
<dbReference type="SMART" id="SM00829">
    <property type="entry name" value="PKS_ER"/>
    <property type="match status" value="1"/>
</dbReference>
<proteinExistence type="inferred from homology"/>
<dbReference type="Gene3D" id="3.90.180.10">
    <property type="entry name" value="Medium-chain alcohol dehydrogenases, catalytic domain"/>
    <property type="match status" value="1"/>
</dbReference>
<dbReference type="InterPro" id="IPR020843">
    <property type="entry name" value="ER"/>
</dbReference>
<dbReference type="AlphaFoldDB" id="A0AB34KIF5"/>